<protein>
    <submittedName>
        <fullName evidence="1">Uncharacterized protein</fullName>
    </submittedName>
</protein>
<reference evidence="1 2" key="1">
    <citation type="journal article" date="2015" name="Front. Microbiol.">
        <title>Genome sequence of the plant growth promoting endophytic yeast Rhodotorula graminis WP1.</title>
        <authorList>
            <person name="Firrincieli A."/>
            <person name="Otillar R."/>
            <person name="Salamov A."/>
            <person name="Schmutz J."/>
            <person name="Khan Z."/>
            <person name="Redman R.S."/>
            <person name="Fleck N.D."/>
            <person name="Lindquist E."/>
            <person name="Grigoriev I.V."/>
            <person name="Doty S.L."/>
        </authorList>
    </citation>
    <scope>NUCLEOTIDE SEQUENCE [LARGE SCALE GENOMIC DNA]</scope>
    <source>
        <strain evidence="1 2">WP1</strain>
    </source>
</reference>
<keyword evidence="2" id="KW-1185">Reference proteome</keyword>
<sequence length="290" mass="32224">MKLAELIRGVVEVNRLLGEYKCYYLIAGQAALAAHLAHLVTKLATLQLDPSPAINACLYGDRPGPLYIQVRVESIVLRDSAFSRQAKAAGWKLEQDRGQPRFGVVYCVTVKSGRFVVELVPSDNLSAATPRKYVAVAVPKSNEIVEVPTSLVVDRTLHLVRSWLTSLAPGHHAPMPLEHLEELRLLVGTQSYVDLSLGHPHLFDLNAGQWTRHVPYLIQEKAYKATAELLFKLRSLKGVPRLAWDNTTAEHFDSASLDFVQIQSQWAAALGLLITRFQIIYPTWRAGTAT</sequence>
<dbReference type="RefSeq" id="XP_018271675.1">
    <property type="nucleotide sequence ID" value="XM_018416450.1"/>
</dbReference>
<dbReference type="GeneID" id="28976898"/>
<evidence type="ECO:0000313" key="2">
    <source>
        <dbReference type="Proteomes" id="UP000053890"/>
    </source>
</evidence>
<proteinExistence type="predicted"/>
<accession>A0A194S891</accession>
<gene>
    <name evidence="1" type="ORF">RHOBADRAFT_52673</name>
</gene>
<organism evidence="1 2">
    <name type="scientific">Rhodotorula graminis (strain WP1)</name>
    <dbReference type="NCBI Taxonomy" id="578459"/>
    <lineage>
        <taxon>Eukaryota</taxon>
        <taxon>Fungi</taxon>
        <taxon>Dikarya</taxon>
        <taxon>Basidiomycota</taxon>
        <taxon>Pucciniomycotina</taxon>
        <taxon>Microbotryomycetes</taxon>
        <taxon>Sporidiobolales</taxon>
        <taxon>Sporidiobolaceae</taxon>
        <taxon>Rhodotorula</taxon>
    </lineage>
</organism>
<dbReference type="AlphaFoldDB" id="A0A194S891"/>
<dbReference type="EMBL" id="KQ474077">
    <property type="protein sequence ID" value="KPV75626.1"/>
    <property type="molecule type" value="Genomic_DNA"/>
</dbReference>
<dbReference type="Proteomes" id="UP000053890">
    <property type="component" value="Unassembled WGS sequence"/>
</dbReference>
<name>A0A194S891_RHOGW</name>
<evidence type="ECO:0000313" key="1">
    <source>
        <dbReference type="EMBL" id="KPV75626.1"/>
    </source>
</evidence>